<dbReference type="SUPFAM" id="SSF47384">
    <property type="entry name" value="Homodimeric domain of signal transducing histidine kinase"/>
    <property type="match status" value="1"/>
</dbReference>
<keyword evidence="6" id="KW-0902">Two-component regulatory system</keyword>
<evidence type="ECO:0000256" key="7">
    <source>
        <dbReference type="SAM" id="Phobius"/>
    </source>
</evidence>
<protein>
    <recommendedName>
        <fullName evidence="2">histidine kinase</fullName>
        <ecNumber evidence="2">2.7.13.3</ecNumber>
    </recommendedName>
</protein>
<dbReference type="SMART" id="SM00387">
    <property type="entry name" value="HATPase_c"/>
    <property type="match status" value="1"/>
</dbReference>
<sequence length="550" mass="63000">MIKLRLDRYWLVGLLIATLCSISMRAVAFVPPTDQITIGLDANYAPLQSVDKDGLPHGYDIDFTRELMKRMGIKYYYVPNLWNKVATSVLNGDTDLAMMVYSSYRKDTIYYSRPIFRLYYQVVYRKSDYKTFDFRNLKGKTFAFLNSRHISELVEREGGTCVKVNDLDQSFRELANGRYDAIICYRYQAKYFIDHYGLNSLAREEISLQPREYCYVGHNKELIDAISLEIAKMDSEGLVDKIYGSEIKEGVSHHGVPMWIWYVSVVIILALISLYIFTLYRSRRKLQFTNAMLETNYNILEMSHMELEQTNHQLIEATARAEESSKMKTHFIQQISHEIRTPLNILSGFTQILTTPDLELGEDEKKQIANDIVTNTERITGLVNKMLELSDANSRNVIERTDKVSPNKIVSEAIVKSMIADTPSLTFDLEMLPEVEKIQLKTNMQAAVRALTLLLDNARKFSAKSADQRVKLHVETLPNCVQFAIEDNGIGVPAKEAEHIFDEFVQLDTYYEGTGIGLTVARSMARRMGGDIQLDTDFCPGARFVMTLPR</sequence>
<dbReference type="PANTHER" id="PTHR43711">
    <property type="entry name" value="TWO-COMPONENT HISTIDINE KINASE"/>
    <property type="match status" value="1"/>
</dbReference>
<dbReference type="AlphaFoldDB" id="A0A1H3XEQ7"/>
<dbReference type="InterPro" id="IPR036890">
    <property type="entry name" value="HATPase_C_sf"/>
</dbReference>
<keyword evidence="3" id="KW-0597">Phosphoprotein</keyword>
<dbReference type="PRINTS" id="PR00344">
    <property type="entry name" value="BCTRLSENSOR"/>
</dbReference>
<feature type="transmembrane region" description="Helical" evidence="7">
    <location>
        <begin position="259"/>
        <end position="280"/>
    </location>
</feature>
<evidence type="ECO:0000256" key="4">
    <source>
        <dbReference type="ARBA" id="ARBA00022679"/>
    </source>
</evidence>
<gene>
    <name evidence="9" type="ORF">SAMN05216462_0183</name>
</gene>
<dbReference type="Pfam" id="PF00497">
    <property type="entry name" value="SBP_bac_3"/>
    <property type="match status" value="1"/>
</dbReference>
<evidence type="ECO:0000313" key="9">
    <source>
        <dbReference type="EMBL" id="SDZ97823.1"/>
    </source>
</evidence>
<name>A0A1H3XEQ7_XYLRU</name>
<organism evidence="9 10">
    <name type="scientific">Xylanibacter ruminicola</name>
    <name type="common">Prevotella ruminicola</name>
    <dbReference type="NCBI Taxonomy" id="839"/>
    <lineage>
        <taxon>Bacteria</taxon>
        <taxon>Pseudomonadati</taxon>
        <taxon>Bacteroidota</taxon>
        <taxon>Bacteroidia</taxon>
        <taxon>Bacteroidales</taxon>
        <taxon>Prevotellaceae</taxon>
        <taxon>Xylanibacter</taxon>
    </lineage>
</organism>
<keyword evidence="4" id="KW-0808">Transferase</keyword>
<dbReference type="CDD" id="cd00082">
    <property type="entry name" value="HisKA"/>
    <property type="match status" value="1"/>
</dbReference>
<accession>A0A1H3XEQ7</accession>
<dbReference type="InterPro" id="IPR050736">
    <property type="entry name" value="Sensor_HK_Regulatory"/>
</dbReference>
<dbReference type="EMBL" id="FNRF01000001">
    <property type="protein sequence ID" value="SDZ97823.1"/>
    <property type="molecule type" value="Genomic_DNA"/>
</dbReference>
<dbReference type="Pfam" id="PF00512">
    <property type="entry name" value="HisKA"/>
    <property type="match status" value="1"/>
</dbReference>
<dbReference type="Gene3D" id="3.40.190.10">
    <property type="entry name" value="Periplasmic binding protein-like II"/>
    <property type="match status" value="2"/>
</dbReference>
<evidence type="ECO:0000259" key="8">
    <source>
        <dbReference type="PROSITE" id="PS50109"/>
    </source>
</evidence>
<dbReference type="PROSITE" id="PS50109">
    <property type="entry name" value="HIS_KIN"/>
    <property type="match status" value="1"/>
</dbReference>
<evidence type="ECO:0000256" key="5">
    <source>
        <dbReference type="ARBA" id="ARBA00022777"/>
    </source>
</evidence>
<evidence type="ECO:0000256" key="1">
    <source>
        <dbReference type="ARBA" id="ARBA00000085"/>
    </source>
</evidence>
<dbReference type="CDD" id="cd00075">
    <property type="entry name" value="HATPase"/>
    <property type="match status" value="1"/>
</dbReference>
<reference evidence="9 10" key="1">
    <citation type="submission" date="2016-10" db="EMBL/GenBank/DDBJ databases">
        <authorList>
            <person name="de Groot N.N."/>
        </authorList>
    </citation>
    <scope>NUCLEOTIDE SEQUENCE [LARGE SCALE GENOMIC DNA]</scope>
    <source>
        <strain evidence="9 10">D31d</strain>
    </source>
</reference>
<dbReference type="InterPro" id="IPR001638">
    <property type="entry name" value="Solute-binding_3/MltF_N"/>
</dbReference>
<dbReference type="InterPro" id="IPR003661">
    <property type="entry name" value="HisK_dim/P_dom"/>
</dbReference>
<evidence type="ECO:0000313" key="10">
    <source>
        <dbReference type="Proteomes" id="UP000182257"/>
    </source>
</evidence>
<dbReference type="Gene3D" id="3.30.565.10">
    <property type="entry name" value="Histidine kinase-like ATPase, C-terminal domain"/>
    <property type="match status" value="1"/>
</dbReference>
<dbReference type="SUPFAM" id="SSF55874">
    <property type="entry name" value="ATPase domain of HSP90 chaperone/DNA topoisomerase II/histidine kinase"/>
    <property type="match status" value="1"/>
</dbReference>
<dbReference type="InterPro" id="IPR005467">
    <property type="entry name" value="His_kinase_dom"/>
</dbReference>
<dbReference type="SUPFAM" id="SSF53850">
    <property type="entry name" value="Periplasmic binding protein-like II"/>
    <property type="match status" value="1"/>
</dbReference>
<dbReference type="Gene3D" id="1.10.287.130">
    <property type="match status" value="1"/>
</dbReference>
<dbReference type="PANTHER" id="PTHR43711:SF1">
    <property type="entry name" value="HISTIDINE KINASE 1"/>
    <property type="match status" value="1"/>
</dbReference>
<evidence type="ECO:0000256" key="6">
    <source>
        <dbReference type="ARBA" id="ARBA00023012"/>
    </source>
</evidence>
<keyword evidence="7" id="KW-0812">Transmembrane</keyword>
<dbReference type="InterPro" id="IPR036097">
    <property type="entry name" value="HisK_dim/P_sf"/>
</dbReference>
<dbReference type="InterPro" id="IPR004358">
    <property type="entry name" value="Sig_transdc_His_kin-like_C"/>
</dbReference>
<comment type="catalytic activity">
    <reaction evidence="1">
        <text>ATP + protein L-histidine = ADP + protein N-phospho-L-histidine.</text>
        <dbReference type="EC" id="2.7.13.3"/>
    </reaction>
</comment>
<dbReference type="SMART" id="SM00062">
    <property type="entry name" value="PBPb"/>
    <property type="match status" value="1"/>
</dbReference>
<dbReference type="GO" id="GO:0000155">
    <property type="term" value="F:phosphorelay sensor kinase activity"/>
    <property type="evidence" value="ECO:0007669"/>
    <property type="project" value="InterPro"/>
</dbReference>
<keyword evidence="5 9" id="KW-0418">Kinase</keyword>
<evidence type="ECO:0000256" key="3">
    <source>
        <dbReference type="ARBA" id="ARBA00022553"/>
    </source>
</evidence>
<feature type="domain" description="Histidine kinase" evidence="8">
    <location>
        <begin position="334"/>
        <end position="550"/>
    </location>
</feature>
<keyword evidence="7" id="KW-1133">Transmembrane helix</keyword>
<dbReference type="SMART" id="SM00388">
    <property type="entry name" value="HisKA"/>
    <property type="match status" value="1"/>
</dbReference>
<evidence type="ECO:0000256" key="2">
    <source>
        <dbReference type="ARBA" id="ARBA00012438"/>
    </source>
</evidence>
<keyword evidence="7" id="KW-0472">Membrane</keyword>
<proteinExistence type="predicted"/>
<dbReference type="Pfam" id="PF02518">
    <property type="entry name" value="HATPase_c"/>
    <property type="match status" value="1"/>
</dbReference>
<dbReference type="EC" id="2.7.13.3" evidence="2"/>
<dbReference type="Proteomes" id="UP000182257">
    <property type="component" value="Unassembled WGS sequence"/>
</dbReference>
<dbReference type="InterPro" id="IPR003594">
    <property type="entry name" value="HATPase_dom"/>
</dbReference>